<protein>
    <submittedName>
        <fullName evidence="1">5603_t:CDS:1</fullName>
    </submittedName>
</protein>
<evidence type="ECO:0000313" key="1">
    <source>
        <dbReference type="EMBL" id="CAG8551235.1"/>
    </source>
</evidence>
<name>A0ACA9LV14_9GLOM</name>
<accession>A0ACA9LV14</accession>
<gene>
    <name evidence="1" type="ORF">DHETER_LOCUS5235</name>
</gene>
<proteinExistence type="predicted"/>
<dbReference type="EMBL" id="CAJVPU010005689">
    <property type="protein sequence ID" value="CAG8551235.1"/>
    <property type="molecule type" value="Genomic_DNA"/>
</dbReference>
<reference evidence="1" key="1">
    <citation type="submission" date="2021-06" db="EMBL/GenBank/DDBJ databases">
        <authorList>
            <person name="Kallberg Y."/>
            <person name="Tangrot J."/>
            <person name="Rosling A."/>
        </authorList>
    </citation>
    <scope>NUCLEOTIDE SEQUENCE</scope>
    <source>
        <strain evidence="1">IL203A</strain>
    </source>
</reference>
<dbReference type="Proteomes" id="UP000789702">
    <property type="component" value="Unassembled WGS sequence"/>
</dbReference>
<evidence type="ECO:0000313" key="2">
    <source>
        <dbReference type="Proteomes" id="UP000789702"/>
    </source>
</evidence>
<feature type="non-terminal residue" evidence="1">
    <location>
        <position position="1"/>
    </location>
</feature>
<sequence length="401" mass="46915">KKEREDKDEESKSKINKINSEVVKGGDVKNIRNILLIGCTGNGKSTIANVLVNKNGDFKEIFKEGEFFSSKTKNVQSMQFEYNRITYKIVDTVGINDTNYLQDQVLEELAKVCWYIKEEISQVFFVTRGRFTKEEKMAYNLLSEVIFDKNISKYITIIRTGFDSFEDPNKCKEDREILIKNNTEINDLIDANIKIIHVNNPSINITGGPTTALLNECNKKIREESRKRLLELLEKCGDVYKSQNFYRKFCEELGKMIEARKEIIEELIKTKEKLSNYIFKGETIENFSTASQLASGVVAPFFPYISSITASIEIVDRSYKGLRERYERKSLNEFNNKIDEDKKIQEEYQMNNKIKKLTEELKEMEKSKCDHEKKFESWNERRKELNSKIEMVDDIYYDAVE</sequence>
<comment type="caution">
    <text evidence="1">The sequence shown here is derived from an EMBL/GenBank/DDBJ whole genome shotgun (WGS) entry which is preliminary data.</text>
</comment>
<organism evidence="1 2">
    <name type="scientific">Dentiscutata heterogama</name>
    <dbReference type="NCBI Taxonomy" id="1316150"/>
    <lineage>
        <taxon>Eukaryota</taxon>
        <taxon>Fungi</taxon>
        <taxon>Fungi incertae sedis</taxon>
        <taxon>Mucoromycota</taxon>
        <taxon>Glomeromycotina</taxon>
        <taxon>Glomeromycetes</taxon>
        <taxon>Diversisporales</taxon>
        <taxon>Gigasporaceae</taxon>
        <taxon>Dentiscutata</taxon>
    </lineage>
</organism>
<keyword evidence="2" id="KW-1185">Reference proteome</keyword>